<evidence type="ECO:0000256" key="9">
    <source>
        <dbReference type="ARBA" id="ARBA00023027"/>
    </source>
</evidence>
<dbReference type="InterPro" id="IPR014729">
    <property type="entry name" value="Rossmann-like_a/b/a_fold"/>
</dbReference>
<keyword evidence="9 11" id="KW-0520">NAD</keyword>
<gene>
    <name evidence="11" type="primary">nadD</name>
    <name evidence="13" type="ordered locus">Theam_0205</name>
</gene>
<keyword evidence="6 11" id="KW-0548">Nucleotidyltransferase</keyword>
<feature type="domain" description="Cytidyltransferase-like" evidence="12">
    <location>
        <begin position="4"/>
        <end position="183"/>
    </location>
</feature>
<dbReference type="GO" id="GO:0005524">
    <property type="term" value="F:ATP binding"/>
    <property type="evidence" value="ECO:0007669"/>
    <property type="project" value="UniProtKB-KW"/>
</dbReference>
<dbReference type="eggNOG" id="COG1057">
    <property type="taxonomic scope" value="Bacteria"/>
</dbReference>
<dbReference type="SUPFAM" id="SSF52374">
    <property type="entry name" value="Nucleotidylyl transferase"/>
    <property type="match status" value="1"/>
</dbReference>
<evidence type="ECO:0000256" key="6">
    <source>
        <dbReference type="ARBA" id="ARBA00022695"/>
    </source>
</evidence>
<dbReference type="GO" id="GO:0009435">
    <property type="term" value="P:NAD+ biosynthetic process"/>
    <property type="evidence" value="ECO:0007669"/>
    <property type="project" value="UniProtKB-UniRule"/>
</dbReference>
<evidence type="ECO:0000256" key="8">
    <source>
        <dbReference type="ARBA" id="ARBA00022840"/>
    </source>
</evidence>
<dbReference type="AlphaFoldDB" id="E8T3W8"/>
<dbReference type="PANTHER" id="PTHR39321">
    <property type="entry name" value="NICOTINATE-NUCLEOTIDE ADENYLYLTRANSFERASE-RELATED"/>
    <property type="match status" value="1"/>
</dbReference>
<accession>E8T3W8</accession>
<reference evidence="13" key="1">
    <citation type="submission" date="2011-01" db="EMBL/GenBank/DDBJ databases">
        <title>Complete sequence of chromosome of Thermovibrio ammonificans HB-1.</title>
        <authorList>
            <consortium name="US DOE Joint Genome Institute"/>
            <person name="Lucas S."/>
            <person name="Copeland A."/>
            <person name="Lapidus A."/>
            <person name="Cheng J.-F."/>
            <person name="Goodwin L."/>
            <person name="Pitluck S."/>
            <person name="Davenport K."/>
            <person name="Detter J.C."/>
            <person name="Han C."/>
            <person name="Tapia R."/>
            <person name="Land M."/>
            <person name="Hauser L."/>
            <person name="Kyrpides N."/>
            <person name="Ivanova N."/>
            <person name="Ovchinnikova G."/>
            <person name="Vetriani C."/>
            <person name="Woyke T."/>
        </authorList>
    </citation>
    <scope>NUCLEOTIDE SEQUENCE [LARGE SCALE GENOMIC DNA]</scope>
    <source>
        <strain evidence="13">HB-1</strain>
    </source>
</reference>
<proteinExistence type="inferred from homology"/>
<dbReference type="RefSeq" id="WP_013536964.1">
    <property type="nucleotide sequence ID" value="NC_014926.1"/>
</dbReference>
<dbReference type="KEGG" id="tam:Theam_0205"/>
<evidence type="ECO:0000256" key="5">
    <source>
        <dbReference type="ARBA" id="ARBA00022679"/>
    </source>
</evidence>
<dbReference type="Gene3D" id="3.40.50.620">
    <property type="entry name" value="HUPs"/>
    <property type="match status" value="1"/>
</dbReference>
<evidence type="ECO:0000256" key="11">
    <source>
        <dbReference type="HAMAP-Rule" id="MF_00244"/>
    </source>
</evidence>
<evidence type="ECO:0000256" key="1">
    <source>
        <dbReference type="ARBA" id="ARBA00002324"/>
    </source>
</evidence>
<dbReference type="STRING" id="648996.Theam_0205"/>
<dbReference type="GO" id="GO:0004515">
    <property type="term" value="F:nicotinate-nucleotide adenylyltransferase activity"/>
    <property type="evidence" value="ECO:0007669"/>
    <property type="project" value="UniProtKB-UniRule"/>
</dbReference>
<comment type="catalytic activity">
    <reaction evidence="10 11">
        <text>nicotinate beta-D-ribonucleotide + ATP + H(+) = deamido-NAD(+) + diphosphate</text>
        <dbReference type="Rhea" id="RHEA:22860"/>
        <dbReference type="ChEBI" id="CHEBI:15378"/>
        <dbReference type="ChEBI" id="CHEBI:30616"/>
        <dbReference type="ChEBI" id="CHEBI:33019"/>
        <dbReference type="ChEBI" id="CHEBI:57502"/>
        <dbReference type="ChEBI" id="CHEBI:58437"/>
        <dbReference type="EC" id="2.7.7.18"/>
    </reaction>
</comment>
<dbReference type="EC" id="2.7.7.18" evidence="11"/>
<comment type="similarity">
    <text evidence="3 11">Belongs to the NadD family.</text>
</comment>
<evidence type="ECO:0000313" key="13">
    <source>
        <dbReference type="EMBL" id="ADU96178.1"/>
    </source>
</evidence>
<keyword evidence="14" id="KW-1185">Reference proteome</keyword>
<sequence>MKALFGGSFNPVHNGHLILARDVVEDFGFEKLFFVPAKVQPLKGKLLIPPEVRLSALRAAVSLYPRFDVWDFELKSEGVSYTYRTLEHFHRLYGERPAFVLGADSFASLPRWKEPQRVLELARLVVMARPGYSPDFEEVFRQLGLCPKFIIVEKEGVELPQEWDVALYRGRLLDISATEIRRRLLEGDSISYFVPEQVEKILRRWRDGLQQNV</sequence>
<keyword evidence="4 11" id="KW-0662">Pyridine nucleotide biosynthesis</keyword>
<dbReference type="InterPro" id="IPR005248">
    <property type="entry name" value="NadD/NMNAT"/>
</dbReference>
<evidence type="ECO:0000313" key="14">
    <source>
        <dbReference type="Proteomes" id="UP000006362"/>
    </source>
</evidence>
<dbReference type="NCBIfam" id="TIGR00482">
    <property type="entry name" value="nicotinate (nicotinamide) nucleotide adenylyltransferase"/>
    <property type="match status" value="1"/>
</dbReference>
<dbReference type="PANTHER" id="PTHR39321:SF3">
    <property type="entry name" value="PHOSPHOPANTETHEINE ADENYLYLTRANSFERASE"/>
    <property type="match status" value="1"/>
</dbReference>
<keyword evidence="5 11" id="KW-0808">Transferase</keyword>
<dbReference type="UniPathway" id="UPA00253">
    <property type="reaction ID" value="UER00332"/>
</dbReference>
<comment type="pathway">
    <text evidence="2 11">Cofactor biosynthesis; NAD(+) biosynthesis; deamido-NAD(+) from nicotinate D-ribonucleotide: step 1/1.</text>
</comment>
<dbReference type="OrthoDB" id="5295945at2"/>
<name>E8T3W8_THEA1</name>
<dbReference type="HOGENOM" id="CLU_069765_0_0_0"/>
<evidence type="ECO:0000256" key="2">
    <source>
        <dbReference type="ARBA" id="ARBA00005019"/>
    </source>
</evidence>
<evidence type="ECO:0000256" key="10">
    <source>
        <dbReference type="ARBA" id="ARBA00048721"/>
    </source>
</evidence>
<evidence type="ECO:0000256" key="3">
    <source>
        <dbReference type="ARBA" id="ARBA00009014"/>
    </source>
</evidence>
<dbReference type="InterPro" id="IPR004821">
    <property type="entry name" value="Cyt_trans-like"/>
</dbReference>
<keyword evidence="8 11" id="KW-0067">ATP-binding</keyword>
<evidence type="ECO:0000256" key="4">
    <source>
        <dbReference type="ARBA" id="ARBA00022642"/>
    </source>
</evidence>
<evidence type="ECO:0000259" key="12">
    <source>
        <dbReference type="Pfam" id="PF01467"/>
    </source>
</evidence>
<dbReference type="CDD" id="cd02165">
    <property type="entry name" value="NMNAT"/>
    <property type="match status" value="1"/>
</dbReference>
<dbReference type="NCBIfam" id="TIGR00125">
    <property type="entry name" value="cyt_tran_rel"/>
    <property type="match status" value="1"/>
</dbReference>
<comment type="function">
    <text evidence="1 11">Catalyzes the reversible adenylation of nicotinate mononucleotide (NaMN) to nicotinic acid adenine dinucleotide (NaAD).</text>
</comment>
<evidence type="ECO:0000256" key="7">
    <source>
        <dbReference type="ARBA" id="ARBA00022741"/>
    </source>
</evidence>
<dbReference type="EMBL" id="CP002444">
    <property type="protein sequence ID" value="ADU96178.1"/>
    <property type="molecule type" value="Genomic_DNA"/>
</dbReference>
<keyword evidence="7 11" id="KW-0547">Nucleotide-binding</keyword>
<protein>
    <recommendedName>
        <fullName evidence="11">Probable nicotinate-nucleotide adenylyltransferase</fullName>
        <ecNumber evidence="11">2.7.7.18</ecNumber>
    </recommendedName>
    <alternativeName>
        <fullName evidence="11">Deamido-NAD(+) diphosphorylase</fullName>
    </alternativeName>
    <alternativeName>
        <fullName evidence="11">Deamido-NAD(+) pyrophosphorylase</fullName>
    </alternativeName>
    <alternativeName>
        <fullName evidence="11">Nicotinate mononucleotide adenylyltransferase</fullName>
        <shortName evidence="11">NaMN adenylyltransferase</shortName>
    </alternativeName>
</protein>
<dbReference type="Proteomes" id="UP000006362">
    <property type="component" value="Chromosome"/>
</dbReference>
<organism evidence="13 14">
    <name type="scientific">Thermovibrio ammonificans (strain DSM 15698 / JCM 12110 / HB-1)</name>
    <dbReference type="NCBI Taxonomy" id="648996"/>
    <lineage>
        <taxon>Bacteria</taxon>
        <taxon>Pseudomonadati</taxon>
        <taxon>Aquificota</taxon>
        <taxon>Aquificia</taxon>
        <taxon>Desulfurobacteriales</taxon>
        <taxon>Desulfurobacteriaceae</taxon>
        <taxon>Thermovibrio</taxon>
    </lineage>
</organism>
<dbReference type="HAMAP" id="MF_00244">
    <property type="entry name" value="NaMN_adenylyltr"/>
    <property type="match status" value="1"/>
</dbReference>
<dbReference type="Pfam" id="PF01467">
    <property type="entry name" value="CTP_transf_like"/>
    <property type="match status" value="1"/>
</dbReference>